<gene>
    <name evidence="1" type="ORF">G5A70_10570</name>
</gene>
<dbReference type="InterPro" id="IPR050275">
    <property type="entry name" value="PGM_Phosphatase"/>
</dbReference>
<sequence>MLKIILIRHGKTYGNTKGRYIGSRTDEPLCREGRESLQKRKYPKAELVYVSPMKRCMETAQCIYPGISMESNAFLKECDFGLFENKSYEELSDCPEYQAWIDSNGTLPFPKGESQESFKKRCSRGFAQCVEQALQRGIQQAAMVVHGGTIMSILCAFASPKGAYFQWQIGNGEYYELTIEEEVWKKEQAVSLVKKGTFGND</sequence>
<dbReference type="Pfam" id="PF00300">
    <property type="entry name" value="His_Phos_1"/>
    <property type="match status" value="1"/>
</dbReference>
<evidence type="ECO:0000313" key="1">
    <source>
        <dbReference type="EMBL" id="NSJ86602.1"/>
    </source>
</evidence>
<dbReference type="InterPro" id="IPR013078">
    <property type="entry name" value="His_Pase_superF_clade-1"/>
</dbReference>
<proteinExistence type="predicted"/>
<name>A0ABX2IC23_BLAHA</name>
<dbReference type="Proteomes" id="UP000822142">
    <property type="component" value="Unassembled WGS sequence"/>
</dbReference>
<keyword evidence="2" id="KW-1185">Reference proteome</keyword>
<comment type="caution">
    <text evidence="1">The sequence shown here is derived from an EMBL/GenBank/DDBJ whole genome shotgun (WGS) entry which is preliminary data.</text>
</comment>
<dbReference type="Gene3D" id="3.40.50.1240">
    <property type="entry name" value="Phosphoglycerate mutase-like"/>
    <property type="match status" value="1"/>
</dbReference>
<dbReference type="PANTHER" id="PTHR48100">
    <property type="entry name" value="BROAD-SPECIFICITY PHOSPHATASE YOR283W-RELATED"/>
    <property type="match status" value="1"/>
</dbReference>
<reference evidence="1 2" key="1">
    <citation type="journal article" date="2020" name="Cell Host Microbe">
        <title>Functional and Genomic Variation between Human-Derived Isolates of Lachnospiraceae Reveals Inter- and Intra-Species Diversity.</title>
        <authorList>
            <person name="Sorbara M.T."/>
            <person name="Littmann E.R."/>
            <person name="Fontana E."/>
            <person name="Moody T.U."/>
            <person name="Kohout C.E."/>
            <person name="Gjonbalaj M."/>
            <person name="Eaton V."/>
            <person name="Seok R."/>
            <person name="Leiner I.M."/>
            <person name="Pamer E.G."/>
        </authorList>
    </citation>
    <scope>NUCLEOTIDE SEQUENCE [LARGE SCALE GENOMIC DNA]</scope>
    <source>
        <strain evidence="1 2">MSK.15.26</strain>
    </source>
</reference>
<dbReference type="RefSeq" id="WP_173749613.1">
    <property type="nucleotide sequence ID" value="NZ_JAAITA010000013.1"/>
</dbReference>
<dbReference type="InterPro" id="IPR029033">
    <property type="entry name" value="His_PPase_superfam"/>
</dbReference>
<dbReference type="CDD" id="cd07067">
    <property type="entry name" value="HP_PGM_like"/>
    <property type="match status" value="1"/>
</dbReference>
<organism evidence="1 2">
    <name type="scientific">Blautia hansenii</name>
    <name type="common">Ruminococcus hansenii</name>
    <dbReference type="NCBI Taxonomy" id="1322"/>
    <lineage>
        <taxon>Bacteria</taxon>
        <taxon>Bacillati</taxon>
        <taxon>Bacillota</taxon>
        <taxon>Clostridia</taxon>
        <taxon>Lachnospirales</taxon>
        <taxon>Lachnospiraceae</taxon>
        <taxon>Blautia</taxon>
    </lineage>
</organism>
<dbReference type="SMART" id="SM00855">
    <property type="entry name" value="PGAM"/>
    <property type="match status" value="1"/>
</dbReference>
<accession>A0ABX2IC23</accession>
<dbReference type="SUPFAM" id="SSF53254">
    <property type="entry name" value="Phosphoglycerate mutase-like"/>
    <property type="match status" value="1"/>
</dbReference>
<protein>
    <submittedName>
        <fullName evidence="1">Histidine phosphatase family protein</fullName>
    </submittedName>
</protein>
<evidence type="ECO:0000313" key="2">
    <source>
        <dbReference type="Proteomes" id="UP000822142"/>
    </source>
</evidence>
<dbReference type="EMBL" id="JAAITA010000013">
    <property type="protein sequence ID" value="NSJ86602.1"/>
    <property type="molecule type" value="Genomic_DNA"/>
</dbReference>